<name>A0A6C0CQ68_9ZZZZ</name>
<keyword evidence="1" id="KW-1133">Transmembrane helix</keyword>
<evidence type="ECO:0000313" key="2">
    <source>
        <dbReference type="EMBL" id="QHT05829.1"/>
    </source>
</evidence>
<keyword evidence="1" id="KW-0472">Membrane</keyword>
<sequence>MKDLLLSGLILFTIDIIWIKLFMGGHFQKLIKNIQGQEMSVKIVPAFFAYLFLVIAFYYFIILEKKGYLDAFILGIVIYGVYEGTNFAIFKKWNWTTFFLDTLWGGILYVLTLFTYNSLT</sequence>
<proteinExistence type="predicted"/>
<evidence type="ECO:0008006" key="3">
    <source>
        <dbReference type="Google" id="ProtNLM"/>
    </source>
</evidence>
<feature type="transmembrane region" description="Helical" evidence="1">
    <location>
        <begin position="6"/>
        <end position="23"/>
    </location>
</feature>
<keyword evidence="1" id="KW-0812">Transmembrane</keyword>
<accession>A0A6C0CQ68</accession>
<dbReference type="AlphaFoldDB" id="A0A6C0CQ68"/>
<evidence type="ECO:0000256" key="1">
    <source>
        <dbReference type="SAM" id="Phobius"/>
    </source>
</evidence>
<feature type="transmembrane region" description="Helical" evidence="1">
    <location>
        <begin position="43"/>
        <end position="62"/>
    </location>
</feature>
<dbReference type="EMBL" id="MN739460">
    <property type="protein sequence ID" value="QHT05829.1"/>
    <property type="molecule type" value="Genomic_DNA"/>
</dbReference>
<feature type="transmembrane region" description="Helical" evidence="1">
    <location>
        <begin position="97"/>
        <end position="116"/>
    </location>
</feature>
<reference evidence="2" key="1">
    <citation type="journal article" date="2020" name="Nature">
        <title>Giant virus diversity and host interactions through global metagenomics.</title>
        <authorList>
            <person name="Schulz F."/>
            <person name="Roux S."/>
            <person name="Paez-Espino D."/>
            <person name="Jungbluth S."/>
            <person name="Walsh D.A."/>
            <person name="Denef V.J."/>
            <person name="McMahon K.D."/>
            <person name="Konstantinidis K.T."/>
            <person name="Eloe-Fadrosh E.A."/>
            <person name="Kyrpides N.C."/>
            <person name="Woyke T."/>
        </authorList>
    </citation>
    <scope>NUCLEOTIDE SEQUENCE</scope>
    <source>
        <strain evidence="2">GVMAG-M-3300021425-14</strain>
    </source>
</reference>
<dbReference type="InterPro" id="IPR018687">
    <property type="entry name" value="DUF2177_membr"/>
</dbReference>
<protein>
    <recommendedName>
        <fullName evidence="3">DUF2177 family protein</fullName>
    </recommendedName>
</protein>
<organism evidence="2">
    <name type="scientific">viral metagenome</name>
    <dbReference type="NCBI Taxonomy" id="1070528"/>
    <lineage>
        <taxon>unclassified sequences</taxon>
        <taxon>metagenomes</taxon>
        <taxon>organismal metagenomes</taxon>
    </lineage>
</organism>
<dbReference type="Pfam" id="PF09945">
    <property type="entry name" value="DUF2177"/>
    <property type="match status" value="1"/>
</dbReference>
<feature type="transmembrane region" description="Helical" evidence="1">
    <location>
        <begin position="68"/>
        <end position="90"/>
    </location>
</feature>